<evidence type="ECO:0000313" key="1">
    <source>
        <dbReference type="EMBL" id="KAB7785461.1"/>
    </source>
</evidence>
<dbReference type="InterPro" id="IPR036196">
    <property type="entry name" value="Ptyr_pPase_sf"/>
</dbReference>
<dbReference type="AlphaFoldDB" id="A0A177I0K4"/>
<organism evidence="1 2">
    <name type="scientific">Methylorubrum populi</name>
    <dbReference type="NCBI Taxonomy" id="223967"/>
    <lineage>
        <taxon>Bacteria</taxon>
        <taxon>Pseudomonadati</taxon>
        <taxon>Pseudomonadota</taxon>
        <taxon>Alphaproteobacteria</taxon>
        <taxon>Hyphomicrobiales</taxon>
        <taxon>Methylobacteriaceae</taxon>
        <taxon>Methylorubrum</taxon>
    </lineage>
</organism>
<dbReference type="Gene3D" id="3.40.50.2300">
    <property type="match status" value="1"/>
</dbReference>
<sequence length="157" mass="17625">MTDDAIPGTGPKKRRVQSVLFMCNFNAVRSLAAEAIARHYFGKSTYVQSAGVRSGEPSDPFMVAALDEIGIDASRHKPRTIEQLEDWEGLNFDLIITLSPEAHHRALELTHTLAADVEYWPTPDPTLVQDGTREQRLDGYRDVRDGLTYRIKSRLKG</sequence>
<proteinExistence type="predicted"/>
<gene>
    <name evidence="1" type="ORF">F8B43_1962</name>
</gene>
<dbReference type="EMBL" id="WEKV01000009">
    <property type="protein sequence ID" value="KAB7785461.1"/>
    <property type="molecule type" value="Genomic_DNA"/>
</dbReference>
<protein>
    <submittedName>
        <fullName evidence="1">Arsenate reductase glutaredoxin-coupled LMWP family</fullName>
        <ecNumber evidence="1">1.20.4.1</ecNumber>
    </submittedName>
</protein>
<dbReference type="SMART" id="SM00226">
    <property type="entry name" value="LMWPc"/>
    <property type="match status" value="1"/>
</dbReference>
<evidence type="ECO:0000313" key="2">
    <source>
        <dbReference type="Proteomes" id="UP000469949"/>
    </source>
</evidence>
<dbReference type="PANTHER" id="PTHR43428">
    <property type="entry name" value="ARSENATE REDUCTASE"/>
    <property type="match status" value="1"/>
</dbReference>
<reference evidence="1 2" key="1">
    <citation type="submission" date="2019-10" db="EMBL/GenBank/DDBJ databases">
        <title>Draft Genome Sequence of the Caffeine Degrading Methylotroph Methylorubrum populi PINKEL.</title>
        <authorList>
            <person name="Dawson S.C."/>
            <person name="Zhang X."/>
            <person name="Wright M.E."/>
            <person name="Sharma G."/>
            <person name="Langner J.T."/>
            <person name="Ditty J.L."/>
            <person name="Subuyuj G.A."/>
        </authorList>
    </citation>
    <scope>NUCLEOTIDE SEQUENCE [LARGE SCALE GENOMIC DNA]</scope>
    <source>
        <strain evidence="1 2">Pinkel</strain>
    </source>
</reference>
<dbReference type="Pfam" id="PF01451">
    <property type="entry name" value="LMWPc"/>
    <property type="match status" value="1"/>
</dbReference>
<dbReference type="EC" id="1.20.4.1" evidence="1"/>
<dbReference type="SUPFAM" id="SSF52788">
    <property type="entry name" value="Phosphotyrosine protein phosphatases I"/>
    <property type="match status" value="1"/>
</dbReference>
<dbReference type="OMA" id="LFCCDHN"/>
<dbReference type="PANTHER" id="PTHR43428:SF1">
    <property type="entry name" value="ARSENATE REDUCTASE"/>
    <property type="match status" value="1"/>
</dbReference>
<accession>A0A177I0K4</accession>
<dbReference type="InterPro" id="IPR023485">
    <property type="entry name" value="Ptyr_pPase"/>
</dbReference>
<dbReference type="RefSeq" id="WP_012453845.1">
    <property type="nucleotide sequence ID" value="NZ_CP039546.1"/>
</dbReference>
<name>A0A177I0K4_9HYPH</name>
<comment type="caution">
    <text evidence="1">The sequence shown here is derived from an EMBL/GenBank/DDBJ whole genome shotgun (WGS) entry which is preliminary data.</text>
</comment>
<dbReference type="GO" id="GO:0008794">
    <property type="term" value="F:arsenate reductase (glutaredoxin) activity"/>
    <property type="evidence" value="ECO:0007669"/>
    <property type="project" value="UniProtKB-EC"/>
</dbReference>
<dbReference type="Proteomes" id="UP000469949">
    <property type="component" value="Unassembled WGS sequence"/>
</dbReference>
<keyword evidence="1" id="KW-0560">Oxidoreductase</keyword>